<comment type="function">
    <text evidence="2">Catalyzes the dismutation of two molecules of 6,7-dimethyl-8-ribityllumazine, resulting in the formation of riboflavin and 5-amino-6-(D-ribitylamino)uracil.</text>
</comment>
<dbReference type="PANTHER" id="PTHR21098:SF12">
    <property type="entry name" value="RIBOFLAVIN SYNTHASE"/>
    <property type="match status" value="1"/>
</dbReference>
<dbReference type="InterPro" id="IPR017938">
    <property type="entry name" value="Riboflavin_synthase-like_b-brl"/>
</dbReference>
<evidence type="ECO:0000256" key="7">
    <source>
        <dbReference type="ARBA" id="ARBA00022679"/>
    </source>
</evidence>
<evidence type="ECO:0000256" key="3">
    <source>
        <dbReference type="ARBA" id="ARBA00004887"/>
    </source>
</evidence>
<evidence type="ECO:0000256" key="8">
    <source>
        <dbReference type="ARBA" id="ARBA00022737"/>
    </source>
</evidence>
<evidence type="ECO:0000256" key="2">
    <source>
        <dbReference type="ARBA" id="ARBA00002803"/>
    </source>
</evidence>
<evidence type="ECO:0000259" key="11">
    <source>
        <dbReference type="PROSITE" id="PS51177"/>
    </source>
</evidence>
<dbReference type="PIRSF" id="PIRSF000498">
    <property type="entry name" value="Riboflavin_syn_A"/>
    <property type="match status" value="1"/>
</dbReference>
<dbReference type="NCBIfam" id="NF006767">
    <property type="entry name" value="PRK09289.1"/>
    <property type="match status" value="1"/>
</dbReference>
<evidence type="ECO:0000256" key="4">
    <source>
        <dbReference type="ARBA" id="ARBA00012827"/>
    </source>
</evidence>
<evidence type="ECO:0000256" key="5">
    <source>
        <dbReference type="ARBA" id="ARBA00013950"/>
    </source>
</evidence>
<name>A0ABU0AUY7_9FIRM</name>
<keyword evidence="8" id="KW-0677">Repeat</keyword>
<evidence type="ECO:0000256" key="1">
    <source>
        <dbReference type="ARBA" id="ARBA00000968"/>
    </source>
</evidence>
<dbReference type="GO" id="GO:0004746">
    <property type="term" value="F:riboflavin synthase activity"/>
    <property type="evidence" value="ECO:0007669"/>
    <property type="project" value="UniProtKB-EC"/>
</dbReference>
<sequence>MFTGIIEEVGIVESIQKKNDLYKIKIRAKKVTDIGLGESIATNGVCLTVTNLGKDFFEADIMKATIDGTTLKEIKKGSFVNLERALPSNGRLNGHIVQGHVDGLGRIIKIVNLNNLVEYHISASKEILKYIVKKGSVTLNGISLTVSKVNADSFVVSIIPTTLKETTLTKLRTGDLINIETDIIGRYIERLFTPYRESEISMDLLKDF</sequence>
<dbReference type="Gene3D" id="2.40.30.20">
    <property type="match status" value="2"/>
</dbReference>
<feature type="domain" description="Lumazine-binding" evidence="11">
    <location>
        <begin position="1"/>
        <end position="95"/>
    </location>
</feature>
<dbReference type="EMBL" id="JAUSTN010000003">
    <property type="protein sequence ID" value="MDQ0274669.1"/>
    <property type="molecule type" value="Genomic_DNA"/>
</dbReference>
<dbReference type="RefSeq" id="WP_307494990.1">
    <property type="nucleotide sequence ID" value="NZ_JAUSTN010000003.1"/>
</dbReference>
<dbReference type="InterPro" id="IPR001783">
    <property type="entry name" value="Lumazine-bd"/>
</dbReference>
<reference evidence="12 13" key="1">
    <citation type="submission" date="2023-07" db="EMBL/GenBank/DDBJ databases">
        <title>Genomic Encyclopedia of Type Strains, Phase IV (KMG-IV): sequencing the most valuable type-strain genomes for metagenomic binning, comparative biology and taxonomic classification.</title>
        <authorList>
            <person name="Goeker M."/>
        </authorList>
    </citation>
    <scope>NUCLEOTIDE SEQUENCE [LARGE SCALE GENOMIC DNA]</scope>
    <source>
        <strain evidence="12 13">DSM 22616</strain>
    </source>
</reference>
<comment type="caution">
    <text evidence="12">The sequence shown here is derived from an EMBL/GenBank/DDBJ whole genome shotgun (WGS) entry which is preliminary data.</text>
</comment>
<dbReference type="PANTHER" id="PTHR21098">
    <property type="entry name" value="RIBOFLAVIN SYNTHASE ALPHA CHAIN"/>
    <property type="match status" value="1"/>
</dbReference>
<dbReference type="NCBIfam" id="TIGR00187">
    <property type="entry name" value="ribE"/>
    <property type="match status" value="1"/>
</dbReference>
<evidence type="ECO:0000256" key="9">
    <source>
        <dbReference type="NCBIfam" id="TIGR00187"/>
    </source>
</evidence>
<evidence type="ECO:0000313" key="12">
    <source>
        <dbReference type="EMBL" id="MDQ0274669.1"/>
    </source>
</evidence>
<dbReference type="InterPro" id="IPR026017">
    <property type="entry name" value="Lumazine-bd_dom"/>
</dbReference>
<evidence type="ECO:0000256" key="6">
    <source>
        <dbReference type="ARBA" id="ARBA00022619"/>
    </source>
</evidence>
<keyword evidence="6" id="KW-0686">Riboflavin biosynthesis</keyword>
<dbReference type="PROSITE" id="PS51177">
    <property type="entry name" value="LUMAZINE_BIND"/>
    <property type="match status" value="2"/>
</dbReference>
<accession>A0ABU0AUY7</accession>
<dbReference type="Proteomes" id="UP001236559">
    <property type="component" value="Unassembled WGS sequence"/>
</dbReference>
<feature type="repeat" description="Lumazine-binding" evidence="10">
    <location>
        <begin position="96"/>
        <end position="192"/>
    </location>
</feature>
<dbReference type="EC" id="2.5.1.9" evidence="4 9"/>
<feature type="repeat" description="Lumazine-binding" evidence="10">
    <location>
        <begin position="1"/>
        <end position="95"/>
    </location>
</feature>
<comment type="pathway">
    <text evidence="3">Cofactor biosynthesis; riboflavin biosynthesis; riboflavin from 2-hydroxy-3-oxobutyl phosphate and 5-amino-6-(D-ribitylamino)uracil: step 2/2.</text>
</comment>
<comment type="catalytic activity">
    <reaction evidence="1">
        <text>2 6,7-dimethyl-8-(1-D-ribityl)lumazine + H(+) = 5-amino-6-(D-ribitylamino)uracil + riboflavin</text>
        <dbReference type="Rhea" id="RHEA:20772"/>
        <dbReference type="ChEBI" id="CHEBI:15378"/>
        <dbReference type="ChEBI" id="CHEBI:15934"/>
        <dbReference type="ChEBI" id="CHEBI:57986"/>
        <dbReference type="ChEBI" id="CHEBI:58201"/>
        <dbReference type="EC" id="2.5.1.9"/>
    </reaction>
</comment>
<evidence type="ECO:0000256" key="10">
    <source>
        <dbReference type="PROSITE-ProRule" id="PRU00524"/>
    </source>
</evidence>
<dbReference type="CDD" id="cd00402">
    <property type="entry name" value="Riboflavin_synthase_like"/>
    <property type="match status" value="1"/>
</dbReference>
<organism evidence="12 13">
    <name type="scientific">Peptoniphilus koenoeneniae</name>
    <dbReference type="NCBI Taxonomy" id="507751"/>
    <lineage>
        <taxon>Bacteria</taxon>
        <taxon>Bacillati</taxon>
        <taxon>Bacillota</taxon>
        <taxon>Tissierellia</taxon>
        <taxon>Tissierellales</taxon>
        <taxon>Peptoniphilaceae</taxon>
        <taxon>Peptoniphilus</taxon>
    </lineage>
</organism>
<dbReference type="NCBIfam" id="NF009566">
    <property type="entry name" value="PRK13020.1"/>
    <property type="match status" value="1"/>
</dbReference>
<keyword evidence="7 12" id="KW-0808">Transferase</keyword>
<gene>
    <name evidence="12" type="ORF">J2S72_000686</name>
</gene>
<feature type="domain" description="Lumazine-binding" evidence="11">
    <location>
        <begin position="96"/>
        <end position="192"/>
    </location>
</feature>
<keyword evidence="13" id="KW-1185">Reference proteome</keyword>
<proteinExistence type="predicted"/>
<dbReference type="SUPFAM" id="SSF63380">
    <property type="entry name" value="Riboflavin synthase domain-like"/>
    <property type="match status" value="2"/>
</dbReference>
<dbReference type="InterPro" id="IPR023366">
    <property type="entry name" value="ATP_synth_asu-like_sf"/>
</dbReference>
<evidence type="ECO:0000313" key="13">
    <source>
        <dbReference type="Proteomes" id="UP001236559"/>
    </source>
</evidence>
<protein>
    <recommendedName>
        <fullName evidence="5 9">Riboflavin synthase</fullName>
        <ecNumber evidence="4 9">2.5.1.9</ecNumber>
    </recommendedName>
</protein>
<dbReference type="Pfam" id="PF00677">
    <property type="entry name" value="Lum_binding"/>
    <property type="match status" value="2"/>
</dbReference>